<dbReference type="OrthoDB" id="3937761at2759"/>
<name>A0A6A7A107_9PLEO</name>
<protein>
    <submittedName>
        <fullName evidence="1">Uncharacterized protein</fullName>
    </submittedName>
</protein>
<dbReference type="Proteomes" id="UP000799424">
    <property type="component" value="Unassembled WGS sequence"/>
</dbReference>
<dbReference type="AlphaFoldDB" id="A0A6A7A107"/>
<dbReference type="EMBL" id="MU006225">
    <property type="protein sequence ID" value="KAF2826803.1"/>
    <property type="molecule type" value="Genomic_DNA"/>
</dbReference>
<sequence>MADLQGQWWSFNGPMSVTNEESEAHLGAPSGIYHDITQHALLNEISRFEAAPEAECSVTAVDDTSDTFEFFDLENAALNTEDIQPPVIEPWVPSTVTSATLYSPAPEIITLHGIQDYNHQSSDMLLSGLCSQPNEGLPSAPTETLPAVSLATAYVHDMTHRSTTGKKRVLPIEFEGGYCIELGSVRGATKKRMKQTQEQLDEAKKVRAHGACLRCCVHKNKCSENRLCSGCAKQFAGGRSTETFQWTFCVSSNLPDLNIFALELRLGMAA</sequence>
<evidence type="ECO:0000313" key="1">
    <source>
        <dbReference type="EMBL" id="KAF2826803.1"/>
    </source>
</evidence>
<reference evidence="1" key="1">
    <citation type="journal article" date="2020" name="Stud. Mycol.">
        <title>101 Dothideomycetes genomes: a test case for predicting lifestyles and emergence of pathogens.</title>
        <authorList>
            <person name="Haridas S."/>
            <person name="Albert R."/>
            <person name="Binder M."/>
            <person name="Bloem J."/>
            <person name="Labutti K."/>
            <person name="Salamov A."/>
            <person name="Andreopoulos B."/>
            <person name="Baker S."/>
            <person name="Barry K."/>
            <person name="Bills G."/>
            <person name="Bluhm B."/>
            <person name="Cannon C."/>
            <person name="Castanera R."/>
            <person name="Culley D."/>
            <person name="Daum C."/>
            <person name="Ezra D."/>
            <person name="Gonzalez J."/>
            <person name="Henrissat B."/>
            <person name="Kuo A."/>
            <person name="Liang C."/>
            <person name="Lipzen A."/>
            <person name="Lutzoni F."/>
            <person name="Magnuson J."/>
            <person name="Mondo S."/>
            <person name="Nolan M."/>
            <person name="Ohm R."/>
            <person name="Pangilinan J."/>
            <person name="Park H.-J."/>
            <person name="Ramirez L."/>
            <person name="Alfaro M."/>
            <person name="Sun H."/>
            <person name="Tritt A."/>
            <person name="Yoshinaga Y."/>
            <person name="Zwiers L.-H."/>
            <person name="Turgeon B."/>
            <person name="Goodwin S."/>
            <person name="Spatafora J."/>
            <person name="Crous P."/>
            <person name="Grigoriev I."/>
        </authorList>
    </citation>
    <scope>NUCLEOTIDE SEQUENCE</scope>
    <source>
        <strain evidence="1">CBS 113818</strain>
    </source>
</reference>
<organism evidence="1 2">
    <name type="scientific">Ophiobolus disseminans</name>
    <dbReference type="NCBI Taxonomy" id="1469910"/>
    <lineage>
        <taxon>Eukaryota</taxon>
        <taxon>Fungi</taxon>
        <taxon>Dikarya</taxon>
        <taxon>Ascomycota</taxon>
        <taxon>Pezizomycotina</taxon>
        <taxon>Dothideomycetes</taxon>
        <taxon>Pleosporomycetidae</taxon>
        <taxon>Pleosporales</taxon>
        <taxon>Pleosporineae</taxon>
        <taxon>Phaeosphaeriaceae</taxon>
        <taxon>Ophiobolus</taxon>
    </lineage>
</organism>
<gene>
    <name evidence="1" type="ORF">CC86DRAFT_416567</name>
</gene>
<accession>A0A6A7A107</accession>
<evidence type="ECO:0000313" key="2">
    <source>
        <dbReference type="Proteomes" id="UP000799424"/>
    </source>
</evidence>
<proteinExistence type="predicted"/>
<keyword evidence="2" id="KW-1185">Reference proteome</keyword>